<gene>
    <name evidence="2" type="ORF">AKO1_013750</name>
</gene>
<feature type="domain" description="Gem-associated protein 5 TPR" evidence="1">
    <location>
        <begin position="5"/>
        <end position="71"/>
    </location>
</feature>
<evidence type="ECO:0000313" key="2">
    <source>
        <dbReference type="EMBL" id="KAL0489230.1"/>
    </source>
</evidence>
<feature type="non-terminal residue" evidence="2">
    <location>
        <position position="1"/>
    </location>
</feature>
<comment type="caution">
    <text evidence="2">The sequence shown here is derived from an EMBL/GenBank/DDBJ whole genome shotgun (WGS) entry which is preliminary data.</text>
</comment>
<name>A0AAW2ZIF2_9EUKA</name>
<protein>
    <recommendedName>
        <fullName evidence="1">Gem-associated protein 5 TPR domain-containing protein</fullName>
    </recommendedName>
</protein>
<dbReference type="Proteomes" id="UP001431209">
    <property type="component" value="Unassembled WGS sequence"/>
</dbReference>
<evidence type="ECO:0000259" key="1">
    <source>
        <dbReference type="Pfam" id="PF23774"/>
    </source>
</evidence>
<keyword evidence="3" id="KW-1185">Reference proteome</keyword>
<dbReference type="Pfam" id="PF23774">
    <property type="entry name" value="TPR_GEMI5"/>
    <property type="match status" value="1"/>
</dbReference>
<dbReference type="AlphaFoldDB" id="A0AAW2ZIF2"/>
<organism evidence="2 3">
    <name type="scientific">Acrasis kona</name>
    <dbReference type="NCBI Taxonomy" id="1008807"/>
    <lineage>
        <taxon>Eukaryota</taxon>
        <taxon>Discoba</taxon>
        <taxon>Heterolobosea</taxon>
        <taxon>Tetramitia</taxon>
        <taxon>Eutetramitia</taxon>
        <taxon>Acrasidae</taxon>
        <taxon>Acrasis</taxon>
    </lineage>
</organism>
<dbReference type="PANTHER" id="PTHR44464">
    <property type="entry name" value="WD REPEAT-CONTAINING PROTEIN 17"/>
    <property type="match status" value="1"/>
</dbReference>
<dbReference type="InterPro" id="IPR056421">
    <property type="entry name" value="TPR_GEMI5"/>
</dbReference>
<proteinExistence type="predicted"/>
<dbReference type="EMBL" id="JAOPGA020001532">
    <property type="protein sequence ID" value="KAL0489230.1"/>
    <property type="molecule type" value="Genomic_DNA"/>
</dbReference>
<accession>A0AAW2ZIF2</accession>
<sequence length="508" mass="56950">GLWEKAIALSPCVSLDYWKQLTARYADHLTKSENEDCVAYHLANGKIEQALQIYTNRSQFNDAFMIAQTHHENGFPSSSSSPPFERRDLKIIIEANQSLDSPNPSPTSPGQISYSNYSPTSPIKQAPAIGHFNHDSPPGITSEMIQLVRSNVSKYQKECTPVLSSACYLTIDQHQECIQTLIRSNEYLLAFACVESLKSVHDSESQHLICYVIAEMCIELGLIDWAIELLESIGVIGDWRRTSCVANQLPMADGIREKAFIKIGLQSFKFYASQADACQDLSKRICFYTLAEQHERAASLYCDSMKKMISSGGDLESITKSSRSIDATVISNGLRDELLAYNFYVAARKALQLGYYSVAPCFVRQLRTLTKNGLFDFVISRGQLDLLLCETYAHVDHHEAVNLLKQIIDSKTLTDAELEQADKLKLEMDVGMDERDRGFIPNGSNLPLRSLDGKRIKSYISLKEARAPLYLLDDEKSYTSGAEAMAWYELCPFSPTMSGRKLKGVYNL</sequence>
<dbReference type="PANTHER" id="PTHR44464:SF1">
    <property type="entry name" value="WD REPEAT-CONTAINING PROTEIN 17"/>
    <property type="match status" value="1"/>
</dbReference>
<reference evidence="2 3" key="1">
    <citation type="submission" date="2024-03" db="EMBL/GenBank/DDBJ databases">
        <title>The Acrasis kona genome and developmental transcriptomes reveal deep origins of eukaryotic multicellular pathways.</title>
        <authorList>
            <person name="Sheikh S."/>
            <person name="Fu C.-J."/>
            <person name="Brown M.W."/>
            <person name="Baldauf S.L."/>
        </authorList>
    </citation>
    <scope>NUCLEOTIDE SEQUENCE [LARGE SCALE GENOMIC DNA]</scope>
    <source>
        <strain evidence="2 3">ATCC MYA-3509</strain>
    </source>
</reference>
<evidence type="ECO:0000313" key="3">
    <source>
        <dbReference type="Proteomes" id="UP001431209"/>
    </source>
</evidence>